<organism evidence="13 14">
    <name type="scientific">Candidatus Neptunichlamydia vexilliferae</name>
    <dbReference type="NCBI Taxonomy" id="1651774"/>
    <lineage>
        <taxon>Bacteria</taxon>
        <taxon>Pseudomonadati</taxon>
        <taxon>Chlamydiota</taxon>
        <taxon>Chlamydiia</taxon>
        <taxon>Parachlamydiales</taxon>
        <taxon>Simkaniaceae</taxon>
        <taxon>Candidatus Neptunichlamydia</taxon>
    </lineage>
</organism>
<dbReference type="InterPro" id="IPR011053">
    <property type="entry name" value="Single_hybrid_motif"/>
</dbReference>
<evidence type="ECO:0000256" key="6">
    <source>
        <dbReference type="ARBA" id="ARBA00022679"/>
    </source>
</evidence>
<comment type="similarity">
    <text evidence="4">Belongs to the 2-oxoacid dehydrogenase family.</text>
</comment>
<keyword evidence="6 13" id="KW-0808">Transferase</keyword>
<dbReference type="SUPFAM" id="SSF52777">
    <property type="entry name" value="CoA-dependent acyltransferases"/>
    <property type="match status" value="1"/>
</dbReference>
<dbReference type="EMBL" id="JAAEJV010000031">
    <property type="protein sequence ID" value="MBF5059634.1"/>
    <property type="molecule type" value="Genomic_DNA"/>
</dbReference>
<evidence type="ECO:0000256" key="4">
    <source>
        <dbReference type="ARBA" id="ARBA00007317"/>
    </source>
</evidence>
<feature type="region of interest" description="Disordered" evidence="11">
    <location>
        <begin position="148"/>
        <end position="207"/>
    </location>
</feature>
<accession>A0ABS0B0B2</accession>
<dbReference type="PROSITE" id="PS50968">
    <property type="entry name" value="BIOTINYL_LIPOYL"/>
    <property type="match status" value="1"/>
</dbReference>
<dbReference type="GO" id="GO:0004149">
    <property type="term" value="F:dihydrolipoyllysine-residue succinyltransferase activity"/>
    <property type="evidence" value="ECO:0007669"/>
    <property type="project" value="UniProtKB-EC"/>
</dbReference>
<comment type="function">
    <text evidence="2">E2 component of the 2-oxoglutarate dehydrogenase (OGDH) complex which catalyzes the second step in the conversion of 2-oxoglutarate to succinyl-CoA and CO(2).</text>
</comment>
<dbReference type="InterPro" id="IPR000089">
    <property type="entry name" value="Biotin_lipoyl"/>
</dbReference>
<dbReference type="InterPro" id="IPR023213">
    <property type="entry name" value="CAT-like_dom_sf"/>
</dbReference>
<dbReference type="Gene3D" id="2.40.50.100">
    <property type="match status" value="1"/>
</dbReference>
<dbReference type="NCBIfam" id="TIGR01347">
    <property type="entry name" value="sucB"/>
    <property type="match status" value="1"/>
</dbReference>
<evidence type="ECO:0000256" key="10">
    <source>
        <dbReference type="NCBIfam" id="TIGR01347"/>
    </source>
</evidence>
<feature type="domain" description="Lipoyl-binding" evidence="12">
    <location>
        <begin position="71"/>
        <end position="145"/>
    </location>
</feature>
<dbReference type="EC" id="2.3.1.61" evidence="10"/>
<name>A0ABS0B0B2_9BACT</name>
<evidence type="ECO:0000256" key="2">
    <source>
        <dbReference type="ARBA" id="ARBA00004052"/>
    </source>
</evidence>
<feature type="compositionally biased region" description="Pro residues" evidence="11">
    <location>
        <begin position="184"/>
        <end position="193"/>
    </location>
</feature>
<evidence type="ECO:0000256" key="8">
    <source>
        <dbReference type="ARBA" id="ARBA00023315"/>
    </source>
</evidence>
<dbReference type="CDD" id="cd06849">
    <property type="entry name" value="lipoyl_domain"/>
    <property type="match status" value="1"/>
</dbReference>
<sequence>MLGLYRMFLGPGRACKPRGLHLHSASLAKPPSRKSRATVCRKKWKCIDSRRFRCPSQKRVRNLPQRGTPMKVEIKVPSAGESVTEATVAQILKENGSAVSKEEEILELETDKVNQVLYAPEGGTLQLTASVNDVVKPGQVIGHVDTEGAPAAAAEPKKEEAPPSPPQPTGGGVRIFPEESLKEAPPPPAPAAPAAPKIEGQTRKRMSGLRRTIAKRLVEVKNNTAMLTTFNEVDMSAILEIRAREKEAFLKKHDVKLGFMSFFVKACKAALHEFPDVNAFIDGEEIVYSTACHIGISVSTPKGLMVPVLRNAETLTFAGIEKEIQAFAKKAREGTISIDDLQGGTFTITNGGVFGSMLSTPILNPPQSAILGMHNIVKRAVVIDNTIVIRPMMYLALSYDHRIIDGKEAVSFLVRVKEMLEKPERLLLGETDV</sequence>
<comment type="pathway">
    <text evidence="3">Amino-acid degradation; L-lysine degradation via saccharopine pathway; glutaryl-CoA from L-lysine: step 6/6.</text>
</comment>
<evidence type="ECO:0000256" key="5">
    <source>
        <dbReference type="ARBA" id="ARBA00022532"/>
    </source>
</evidence>
<comment type="catalytic activity">
    <reaction evidence="9">
        <text>N(6)-[(R)-dihydrolipoyl]-L-lysyl-[protein] + succinyl-CoA = N(6)-[(R)-S(8)-succinyldihydrolipoyl]-L-lysyl-[protein] + CoA</text>
        <dbReference type="Rhea" id="RHEA:15213"/>
        <dbReference type="Rhea" id="RHEA-COMP:10475"/>
        <dbReference type="Rhea" id="RHEA-COMP:20092"/>
        <dbReference type="ChEBI" id="CHEBI:57287"/>
        <dbReference type="ChEBI" id="CHEBI:57292"/>
        <dbReference type="ChEBI" id="CHEBI:83100"/>
        <dbReference type="ChEBI" id="CHEBI:83120"/>
        <dbReference type="EC" id="2.3.1.61"/>
    </reaction>
</comment>
<dbReference type="InterPro" id="IPR006255">
    <property type="entry name" value="SucB"/>
</dbReference>
<dbReference type="Pfam" id="PF00198">
    <property type="entry name" value="2-oxoacid_dh"/>
    <property type="match status" value="1"/>
</dbReference>
<dbReference type="InterPro" id="IPR050537">
    <property type="entry name" value="2-oxoacid_dehydrogenase"/>
</dbReference>
<dbReference type="InterPro" id="IPR003016">
    <property type="entry name" value="2-oxoA_DH_lipoyl-BS"/>
</dbReference>
<dbReference type="PROSITE" id="PS00189">
    <property type="entry name" value="LIPOYL"/>
    <property type="match status" value="1"/>
</dbReference>
<dbReference type="PANTHER" id="PTHR43416:SF5">
    <property type="entry name" value="DIHYDROLIPOYLLYSINE-RESIDUE SUCCINYLTRANSFERASE COMPONENT OF 2-OXOGLUTARATE DEHYDROGENASE COMPLEX, MITOCHONDRIAL"/>
    <property type="match status" value="1"/>
</dbReference>
<dbReference type="Gene3D" id="3.30.559.10">
    <property type="entry name" value="Chloramphenicol acetyltransferase-like domain"/>
    <property type="match status" value="1"/>
</dbReference>
<dbReference type="InterPro" id="IPR001078">
    <property type="entry name" value="2-oxoacid_DH_actylTfrase"/>
</dbReference>
<comment type="caution">
    <text evidence="13">The sequence shown here is derived from an EMBL/GenBank/DDBJ whole genome shotgun (WGS) entry which is preliminary data.</text>
</comment>
<evidence type="ECO:0000256" key="11">
    <source>
        <dbReference type="SAM" id="MobiDB-lite"/>
    </source>
</evidence>
<evidence type="ECO:0000313" key="13">
    <source>
        <dbReference type="EMBL" id="MBF5059634.1"/>
    </source>
</evidence>
<dbReference type="Pfam" id="PF00364">
    <property type="entry name" value="Biotin_lipoyl"/>
    <property type="match status" value="1"/>
</dbReference>
<comment type="cofactor">
    <cofactor evidence="1">
        <name>(R)-lipoate</name>
        <dbReference type="ChEBI" id="CHEBI:83088"/>
    </cofactor>
</comment>
<dbReference type="Proteomes" id="UP001194714">
    <property type="component" value="Unassembled WGS sequence"/>
</dbReference>
<evidence type="ECO:0000256" key="9">
    <source>
        <dbReference type="ARBA" id="ARBA00052761"/>
    </source>
</evidence>
<proteinExistence type="inferred from homology"/>
<evidence type="ECO:0000256" key="7">
    <source>
        <dbReference type="ARBA" id="ARBA00022823"/>
    </source>
</evidence>
<evidence type="ECO:0000256" key="3">
    <source>
        <dbReference type="ARBA" id="ARBA00005145"/>
    </source>
</evidence>
<keyword evidence="5" id="KW-0816">Tricarboxylic acid cycle</keyword>
<reference evidence="13 14" key="1">
    <citation type="submission" date="2020-01" db="EMBL/GenBank/DDBJ databases">
        <title>Draft genome sequence of Cand. Neptunochlamydia vexilliferae K9.</title>
        <authorList>
            <person name="Schulz F."/>
            <person name="Koestlbacher S."/>
            <person name="Wascher F."/>
            <person name="Pizzetti I."/>
            <person name="Horn M."/>
        </authorList>
    </citation>
    <scope>NUCLEOTIDE SEQUENCE [LARGE SCALE GENOMIC DNA]</scope>
    <source>
        <strain evidence="13 14">K9</strain>
    </source>
</reference>
<keyword evidence="7" id="KW-0450">Lipoyl</keyword>
<keyword evidence="8 13" id="KW-0012">Acyltransferase</keyword>
<evidence type="ECO:0000313" key="14">
    <source>
        <dbReference type="Proteomes" id="UP001194714"/>
    </source>
</evidence>
<dbReference type="PANTHER" id="PTHR43416">
    <property type="entry name" value="DIHYDROLIPOYLLYSINE-RESIDUE SUCCINYLTRANSFERASE COMPONENT OF 2-OXOGLUTARATE DEHYDROGENASE COMPLEX, MITOCHONDRIAL-RELATED"/>
    <property type="match status" value="1"/>
</dbReference>
<keyword evidence="14" id="KW-1185">Reference proteome</keyword>
<gene>
    <name evidence="13" type="ORF">NEPTK9_001150</name>
</gene>
<protein>
    <recommendedName>
        <fullName evidence="10">Dihydrolipoyllysine-residue succinyltransferase</fullName>
        <ecNumber evidence="10">2.3.1.61</ecNumber>
    </recommendedName>
</protein>
<evidence type="ECO:0000256" key="1">
    <source>
        <dbReference type="ARBA" id="ARBA00001938"/>
    </source>
</evidence>
<dbReference type="SUPFAM" id="SSF51230">
    <property type="entry name" value="Single hybrid motif"/>
    <property type="match status" value="1"/>
</dbReference>
<evidence type="ECO:0000259" key="12">
    <source>
        <dbReference type="PROSITE" id="PS50968"/>
    </source>
</evidence>